<dbReference type="OrthoDB" id="206354at2759"/>
<reference evidence="6" key="3">
    <citation type="submission" date="2012-09" db="EMBL/GenBank/DDBJ databases">
        <authorList>
            <consortium name="VectorBase"/>
        </authorList>
    </citation>
    <scope>NUCLEOTIDE SEQUENCE</scope>
    <source>
        <strain evidence="6">Liverpool</strain>
    </source>
</reference>
<dbReference type="KEGG" id="aag:5572638"/>
<evidence type="ECO:0000313" key="7">
    <source>
        <dbReference type="Proteomes" id="UP000682892"/>
    </source>
</evidence>
<protein>
    <recommendedName>
        <fullName evidence="5">Protein-lysine N-methyltransferase AaeL_AAEL001871</fullName>
        <ecNumber evidence="5">2.1.1.-</ecNumber>
    </recommendedName>
</protein>
<dbReference type="PANTHER" id="PTHR13200:SF0">
    <property type="entry name" value="EEF1A LYSINE METHYLTRANSFERASE 1"/>
    <property type="match status" value="1"/>
</dbReference>
<dbReference type="InterPro" id="IPR002052">
    <property type="entry name" value="DNA_methylase_N6_adenine_CS"/>
</dbReference>
<dbReference type="InterPro" id="IPR019369">
    <property type="entry name" value="Efm5/EEF1AKMT1"/>
</dbReference>
<keyword evidence="4 5" id="KW-0808">Transferase</keyword>
<dbReference type="HAMAP" id="MF_03187">
    <property type="entry name" value="Methyltr_EFM5"/>
    <property type="match status" value="1"/>
</dbReference>
<dbReference type="Pfam" id="PF10237">
    <property type="entry name" value="N6-adenineMlase"/>
    <property type="match status" value="1"/>
</dbReference>
<dbReference type="PANTHER" id="PTHR13200">
    <property type="entry name" value="EEF1A LYSINE METHYLTRANSFERASE 1"/>
    <property type="match status" value="1"/>
</dbReference>
<evidence type="ECO:0000256" key="2">
    <source>
        <dbReference type="ARBA" id="ARBA00022490"/>
    </source>
</evidence>
<dbReference type="GO" id="GO:0005737">
    <property type="term" value="C:cytoplasm"/>
    <property type="evidence" value="ECO:0007669"/>
    <property type="project" value="UniProtKB-SubCell"/>
</dbReference>
<evidence type="ECO:0000256" key="3">
    <source>
        <dbReference type="ARBA" id="ARBA00022603"/>
    </source>
</evidence>
<reference evidence="6" key="1">
    <citation type="submission" date="2005-10" db="EMBL/GenBank/DDBJ databases">
        <authorList>
            <person name="Loftus B.J."/>
            <person name="Nene V.M."/>
            <person name="Hannick L.I."/>
            <person name="Bidwell S."/>
            <person name="Haas B."/>
            <person name="Amedeo P."/>
            <person name="Orvis J."/>
            <person name="Wortman J.R."/>
            <person name="White O.R."/>
            <person name="Salzberg S."/>
            <person name="Shumway M."/>
            <person name="Koo H."/>
            <person name="Zhao Y."/>
            <person name="Holmes M."/>
            <person name="Miller J."/>
            <person name="Schatz M."/>
            <person name="Pop M."/>
            <person name="Pai G."/>
            <person name="Utterback T."/>
            <person name="Rogers Y.-H."/>
            <person name="Kravitz S."/>
            <person name="Fraser C.M."/>
        </authorList>
    </citation>
    <scope>NUCLEOTIDE SEQUENCE</scope>
    <source>
        <strain evidence="6">Liverpool</strain>
    </source>
</reference>
<keyword evidence="3 5" id="KW-0489">Methyltransferase</keyword>
<dbReference type="AlphaFoldDB" id="A0A1S4F002"/>
<evidence type="ECO:0000313" key="6">
    <source>
        <dbReference type="EMBL" id="EAT46989.1"/>
    </source>
</evidence>
<evidence type="ECO:0000256" key="4">
    <source>
        <dbReference type="ARBA" id="ARBA00022679"/>
    </source>
</evidence>
<comment type="similarity">
    <text evidence="5">Belongs to the class I-like SAM-binding methyltransferase superfamily. EFM5 family.</text>
</comment>
<gene>
    <name evidence="6" type="ORF">AaeL_AAEL001871</name>
</gene>
<comment type="function">
    <text evidence="5">S-adenosyl-L-methionine-dependent protein-lysine N-methyltransferase that methylates elongation factor 1-alpha.</text>
</comment>
<dbReference type="HOGENOM" id="CLU_074410_2_1_1"/>
<name>A0A1S4F002_AEDAE</name>
<dbReference type="InterPro" id="IPR029063">
    <property type="entry name" value="SAM-dependent_MTases_sf"/>
</dbReference>
<comment type="subcellular location">
    <subcellularLocation>
        <location evidence="1 5">Cytoplasm</location>
    </subcellularLocation>
</comment>
<sequence>MSENRTHDSDDDDCQLPADTMLVLQQFLREKELREKAEETGELAGDKGFEENWQLSQFWYNEETKVKLARVVGHFKSAFEGRDLQVALLSSPSLYHHVKEVVNNVTLFEYDQRFASIGEDFKHFDYNRATEDDYLEEYRKSFDLIIADPPFLSEECIEKMGIIVRKIAKDDCKTVLCSGYAVKEWAKKFLGLDICKFEPQHERNLGNEFASYANFDLDSVLSEKV</sequence>
<dbReference type="InterPro" id="IPR041370">
    <property type="entry name" value="Mlase_EEF1AKMT1/ZCCHC4"/>
</dbReference>
<reference evidence="6" key="2">
    <citation type="journal article" date="2007" name="Science">
        <title>Genome sequence of Aedes aegypti, a major arbovirus vector.</title>
        <authorList>
            <person name="Nene V."/>
            <person name="Wortman J.R."/>
            <person name="Lawson D."/>
            <person name="Haas B."/>
            <person name="Kodira C."/>
            <person name="Tu Z.J."/>
            <person name="Loftus B."/>
            <person name="Xi Z."/>
            <person name="Megy K."/>
            <person name="Grabherr M."/>
            <person name="Ren Q."/>
            <person name="Zdobnov E.M."/>
            <person name="Lobo N.F."/>
            <person name="Campbell K.S."/>
            <person name="Brown S.E."/>
            <person name="Bonaldo M.F."/>
            <person name="Zhu J."/>
            <person name="Sinkins S.P."/>
            <person name="Hogenkamp D.G."/>
            <person name="Amedeo P."/>
            <person name="Arensburger P."/>
            <person name="Atkinson P.W."/>
            <person name="Bidwell S."/>
            <person name="Biedler J."/>
            <person name="Birney E."/>
            <person name="Bruggner R.V."/>
            <person name="Costas J."/>
            <person name="Coy M.R."/>
            <person name="Crabtree J."/>
            <person name="Crawford M."/>
            <person name="Debruyn B."/>
            <person name="Decaprio D."/>
            <person name="Eiglmeier K."/>
            <person name="Eisenstadt E."/>
            <person name="El-Dorry H."/>
            <person name="Gelbart W.M."/>
            <person name="Gomes S.L."/>
            <person name="Hammond M."/>
            <person name="Hannick L.I."/>
            <person name="Hogan J.R."/>
            <person name="Holmes M.H."/>
            <person name="Jaffe D."/>
            <person name="Johnston J.S."/>
            <person name="Kennedy R.C."/>
            <person name="Koo H."/>
            <person name="Kravitz S."/>
            <person name="Kriventseva E.V."/>
            <person name="Kulp D."/>
            <person name="Labutti K."/>
            <person name="Lee E."/>
            <person name="Li S."/>
            <person name="Lovin D.D."/>
            <person name="Mao C."/>
            <person name="Mauceli E."/>
            <person name="Menck C.F."/>
            <person name="Miller J.R."/>
            <person name="Montgomery P."/>
            <person name="Mori A."/>
            <person name="Nascimento A.L."/>
            <person name="Naveira H.F."/>
            <person name="Nusbaum C."/>
            <person name="O'leary S."/>
            <person name="Orvis J."/>
            <person name="Pertea M."/>
            <person name="Quesneville H."/>
            <person name="Reidenbach K.R."/>
            <person name="Rogers Y.H."/>
            <person name="Roth C.W."/>
            <person name="Schneider J.R."/>
            <person name="Schatz M."/>
            <person name="Shumway M."/>
            <person name="Stanke M."/>
            <person name="Stinson E.O."/>
            <person name="Tubio J.M."/>
            <person name="Vanzee J.P."/>
            <person name="Verjovski-Almeida S."/>
            <person name="Werner D."/>
            <person name="White O."/>
            <person name="Wyder S."/>
            <person name="Zeng Q."/>
            <person name="Zhao Q."/>
            <person name="Zhao Y."/>
            <person name="Hill C.A."/>
            <person name="Raikhel A.S."/>
            <person name="Soares M.B."/>
            <person name="Knudson D.L."/>
            <person name="Lee N.H."/>
            <person name="Galagan J."/>
            <person name="Salzberg S.L."/>
            <person name="Paulsen I.T."/>
            <person name="Dimopoulos G."/>
            <person name="Collins F.H."/>
            <person name="Birren B."/>
            <person name="Fraser-Liggett C.M."/>
            <person name="Severson D.W."/>
        </authorList>
    </citation>
    <scope>NUCLEOTIDE SEQUENCE [LARGE SCALE GENOMIC DNA]</scope>
    <source>
        <strain evidence="6">Liverpool</strain>
    </source>
</reference>
<dbReference type="OMA" id="CNFRPEH"/>
<keyword evidence="2 5" id="KW-0963">Cytoplasm</keyword>
<organism evidence="6 7">
    <name type="scientific">Aedes aegypti</name>
    <name type="common">Yellowfever mosquito</name>
    <name type="synonym">Culex aegypti</name>
    <dbReference type="NCBI Taxonomy" id="7159"/>
    <lineage>
        <taxon>Eukaryota</taxon>
        <taxon>Metazoa</taxon>
        <taxon>Ecdysozoa</taxon>
        <taxon>Arthropoda</taxon>
        <taxon>Hexapoda</taxon>
        <taxon>Insecta</taxon>
        <taxon>Pterygota</taxon>
        <taxon>Neoptera</taxon>
        <taxon>Endopterygota</taxon>
        <taxon>Diptera</taxon>
        <taxon>Nematocera</taxon>
        <taxon>Culicoidea</taxon>
        <taxon>Culicidae</taxon>
        <taxon>Culicinae</taxon>
        <taxon>Aedini</taxon>
        <taxon>Aedes</taxon>
        <taxon>Stegomyia</taxon>
    </lineage>
</organism>
<dbReference type="GO" id="GO:0032259">
    <property type="term" value="P:methylation"/>
    <property type="evidence" value="ECO:0007669"/>
    <property type="project" value="UniProtKB-KW"/>
</dbReference>
<dbReference type="SUPFAM" id="SSF53335">
    <property type="entry name" value="S-adenosyl-L-methionine-dependent methyltransferases"/>
    <property type="match status" value="1"/>
</dbReference>
<dbReference type="PROSITE" id="PS00092">
    <property type="entry name" value="N6_MTASE"/>
    <property type="match status" value="1"/>
</dbReference>
<proteinExistence type="inferred from homology"/>
<dbReference type="EMBL" id="CH477229">
    <property type="protein sequence ID" value="EAT46989.1"/>
    <property type="molecule type" value="Genomic_DNA"/>
</dbReference>
<evidence type="ECO:0000256" key="5">
    <source>
        <dbReference type="HAMAP-Rule" id="MF_03187"/>
    </source>
</evidence>
<dbReference type="GO" id="GO:0016279">
    <property type="term" value="F:protein-lysine N-methyltransferase activity"/>
    <property type="evidence" value="ECO:0007669"/>
    <property type="project" value="UniProtKB-UniRule"/>
</dbReference>
<dbReference type="GO" id="GO:0003676">
    <property type="term" value="F:nucleic acid binding"/>
    <property type="evidence" value="ECO:0007669"/>
    <property type="project" value="InterPro"/>
</dbReference>
<accession>A0A1S4F002</accession>
<dbReference type="EC" id="2.1.1.-" evidence="5"/>
<evidence type="ECO:0000256" key="1">
    <source>
        <dbReference type="ARBA" id="ARBA00004496"/>
    </source>
</evidence>
<dbReference type="Proteomes" id="UP000682892">
    <property type="component" value="Unassembled WGS sequence"/>
</dbReference>